<dbReference type="Proteomes" id="UP000030748">
    <property type="component" value="Unassembled WGS sequence"/>
</dbReference>
<protein>
    <recommendedName>
        <fullName evidence="10">Gnk2-homologous domain-containing protein</fullName>
    </recommendedName>
</protein>
<dbReference type="InterPro" id="IPR051378">
    <property type="entry name" value="Cell2Cell_Antifungal"/>
</dbReference>
<evidence type="ECO:0000256" key="7">
    <source>
        <dbReference type="ARBA" id="ARBA00024184"/>
    </source>
</evidence>
<dbReference type="Gene3D" id="3.30.430.20">
    <property type="entry name" value="Gnk2 domain, C-X8-C-X2-C motif"/>
    <property type="match status" value="2"/>
</dbReference>
<dbReference type="InterPro" id="IPR038408">
    <property type="entry name" value="GNK2_sf"/>
</dbReference>
<dbReference type="STRING" id="4155.A0A022QN68"/>
<keyword evidence="12" id="KW-1185">Reference proteome</keyword>
<accession>A0A022QN68</accession>
<feature type="chain" id="PRO_5001507412" description="Gnk2-homologous domain-containing protein" evidence="9">
    <location>
        <begin position="18"/>
        <end position="254"/>
    </location>
</feature>
<dbReference type="PANTHER" id="PTHR32080">
    <property type="entry name" value="ANTIFUNGAL PROTEIN GINKBILOBIN-2-LIKE"/>
    <property type="match status" value="1"/>
</dbReference>
<evidence type="ECO:0000256" key="6">
    <source>
        <dbReference type="ARBA" id="ARBA00023157"/>
    </source>
</evidence>
<comment type="subcellular location">
    <subcellularLocation>
        <location evidence="7">Cell junction</location>
        <location evidence="7">Plasmodesma</location>
    </subcellularLocation>
    <subcellularLocation>
        <location evidence="1">Cell membrane</location>
        <topology evidence="1">Single-pass type I membrane protein</topology>
    </subcellularLocation>
</comment>
<dbReference type="PROSITE" id="PS51473">
    <property type="entry name" value="GNK2"/>
    <property type="match status" value="2"/>
</dbReference>
<feature type="domain" description="Gnk2-homologous" evidence="10">
    <location>
        <begin position="26"/>
        <end position="129"/>
    </location>
</feature>
<dbReference type="InterPro" id="IPR002902">
    <property type="entry name" value="GNK2"/>
</dbReference>
<evidence type="ECO:0000256" key="4">
    <source>
        <dbReference type="ARBA" id="ARBA00022737"/>
    </source>
</evidence>
<dbReference type="GO" id="GO:0009506">
    <property type="term" value="C:plasmodesma"/>
    <property type="evidence" value="ECO:0000318"/>
    <property type="project" value="GO_Central"/>
</dbReference>
<reference evidence="11 12" key="1">
    <citation type="journal article" date="2013" name="Proc. Natl. Acad. Sci. U.S.A.">
        <title>Fine-scale variation in meiotic recombination in Mimulus inferred from population shotgun sequencing.</title>
        <authorList>
            <person name="Hellsten U."/>
            <person name="Wright K.M."/>
            <person name="Jenkins J."/>
            <person name="Shu S."/>
            <person name="Yuan Y."/>
            <person name="Wessler S.R."/>
            <person name="Schmutz J."/>
            <person name="Willis J.H."/>
            <person name="Rokhsar D.S."/>
        </authorList>
    </citation>
    <scope>NUCLEOTIDE SEQUENCE [LARGE SCALE GENOMIC DNA]</scope>
    <source>
        <strain evidence="12">cv. DUN x IM62</strain>
    </source>
</reference>
<keyword evidence="4" id="KW-0677">Repeat</keyword>
<keyword evidence="2" id="KW-0945">Host-virus interaction</keyword>
<dbReference type="EMBL" id="KI631311">
    <property type="protein sequence ID" value="EYU28738.1"/>
    <property type="molecule type" value="Genomic_DNA"/>
</dbReference>
<evidence type="ECO:0000313" key="12">
    <source>
        <dbReference type="Proteomes" id="UP000030748"/>
    </source>
</evidence>
<sequence length="254" mass="27822">MTFFLSTFFFIFSVVSGLSEISTNSTLLSLRCINPSPSNIAPHHNINPIETLLDNLTSVAPKSRFTTLTVTFGNERYSGLMQCRPGLGPKACTLCAKKAHDTISSLCGNSNTVSSWFDGCYVQISLMTGSSDDATNNVSNHSCLGRAKNRDPARFEPAMGTLFLKLRAEVNIATRYRFSYGEIAYGGDGKMNIYGLVECVRSLTTNECNSCVEKAVEKLMFYCGGENGGTVVYGLCLVRFDDFCQKTNLLFTKS</sequence>
<keyword evidence="6" id="KW-1015">Disulfide bond</keyword>
<proteinExistence type="inferred from homology"/>
<dbReference type="CDD" id="cd23509">
    <property type="entry name" value="Gnk2-like"/>
    <property type="match status" value="2"/>
</dbReference>
<evidence type="ECO:0000256" key="5">
    <source>
        <dbReference type="ARBA" id="ARBA00022949"/>
    </source>
</evidence>
<evidence type="ECO:0000256" key="9">
    <source>
        <dbReference type="SAM" id="SignalP"/>
    </source>
</evidence>
<dbReference type="AlphaFoldDB" id="A0A022QN68"/>
<comment type="similarity">
    <text evidence="8">Belongs to the cysteine-rich repeat secretory protein family. Plasmodesmata-located proteins (PDLD) subfamily.</text>
</comment>
<gene>
    <name evidence="11" type="ORF">MIMGU_mgv1a018068mg</name>
</gene>
<evidence type="ECO:0000313" key="11">
    <source>
        <dbReference type="EMBL" id="EYU28738.1"/>
    </source>
</evidence>
<feature type="signal peptide" evidence="9">
    <location>
        <begin position="1"/>
        <end position="17"/>
    </location>
</feature>
<feature type="domain" description="Gnk2-homologous" evidence="10">
    <location>
        <begin position="137"/>
        <end position="245"/>
    </location>
</feature>
<evidence type="ECO:0000259" key="10">
    <source>
        <dbReference type="PROSITE" id="PS51473"/>
    </source>
</evidence>
<evidence type="ECO:0000256" key="1">
    <source>
        <dbReference type="ARBA" id="ARBA00004251"/>
    </source>
</evidence>
<keyword evidence="5" id="KW-0965">Cell junction</keyword>
<organism evidence="11 12">
    <name type="scientific">Erythranthe guttata</name>
    <name type="common">Yellow monkey flower</name>
    <name type="synonym">Mimulus guttatus</name>
    <dbReference type="NCBI Taxonomy" id="4155"/>
    <lineage>
        <taxon>Eukaryota</taxon>
        <taxon>Viridiplantae</taxon>
        <taxon>Streptophyta</taxon>
        <taxon>Embryophyta</taxon>
        <taxon>Tracheophyta</taxon>
        <taxon>Spermatophyta</taxon>
        <taxon>Magnoliopsida</taxon>
        <taxon>eudicotyledons</taxon>
        <taxon>Gunneridae</taxon>
        <taxon>Pentapetalae</taxon>
        <taxon>asterids</taxon>
        <taxon>lamiids</taxon>
        <taxon>Lamiales</taxon>
        <taxon>Phrymaceae</taxon>
        <taxon>Erythranthe</taxon>
    </lineage>
</organism>
<evidence type="ECO:0000256" key="3">
    <source>
        <dbReference type="ARBA" id="ARBA00022729"/>
    </source>
</evidence>
<dbReference type="eggNOG" id="ENOG502RZ7M">
    <property type="taxonomic scope" value="Eukaryota"/>
</dbReference>
<evidence type="ECO:0000256" key="8">
    <source>
        <dbReference type="ARBA" id="ARBA00038393"/>
    </source>
</evidence>
<evidence type="ECO:0000256" key="2">
    <source>
        <dbReference type="ARBA" id="ARBA00022581"/>
    </source>
</evidence>
<dbReference type="Pfam" id="PF01657">
    <property type="entry name" value="Stress-antifung"/>
    <property type="match status" value="2"/>
</dbReference>
<dbReference type="GO" id="GO:0005886">
    <property type="term" value="C:plasma membrane"/>
    <property type="evidence" value="ECO:0007669"/>
    <property type="project" value="UniProtKB-SubCell"/>
</dbReference>
<dbReference type="PANTHER" id="PTHR32080:SF29">
    <property type="entry name" value="CYSTEINE-RICH REPEAT SECRETORY PROTEIN 38-LIKE"/>
    <property type="match status" value="1"/>
</dbReference>
<name>A0A022QN68_ERYGU</name>
<keyword evidence="3 9" id="KW-0732">Signal</keyword>